<name>S7QB06_MYOBR</name>
<gene>
    <name evidence="1" type="ORF">D623_10000434</name>
</gene>
<dbReference type="Proteomes" id="UP000052978">
    <property type="component" value="Unassembled WGS sequence"/>
</dbReference>
<sequence>MIPVLLPCRLPTPHLCLCTYKAFPRMITVLSLAFAPGSPPCVTTSLPCGVSQFSVKPPAPSTQQCDFVTG</sequence>
<organism evidence="1 2">
    <name type="scientific">Myotis brandtii</name>
    <name type="common">Brandt's bat</name>
    <dbReference type="NCBI Taxonomy" id="109478"/>
    <lineage>
        <taxon>Eukaryota</taxon>
        <taxon>Metazoa</taxon>
        <taxon>Chordata</taxon>
        <taxon>Craniata</taxon>
        <taxon>Vertebrata</taxon>
        <taxon>Euteleostomi</taxon>
        <taxon>Mammalia</taxon>
        <taxon>Eutheria</taxon>
        <taxon>Laurasiatheria</taxon>
        <taxon>Chiroptera</taxon>
        <taxon>Yangochiroptera</taxon>
        <taxon>Vespertilionidae</taxon>
        <taxon>Myotis</taxon>
    </lineage>
</organism>
<accession>S7QB06</accession>
<protein>
    <submittedName>
        <fullName evidence="1">Uncharacterized protein</fullName>
    </submittedName>
</protein>
<evidence type="ECO:0000313" key="2">
    <source>
        <dbReference type="Proteomes" id="UP000052978"/>
    </source>
</evidence>
<dbReference type="AlphaFoldDB" id="S7QB06"/>
<evidence type="ECO:0000313" key="1">
    <source>
        <dbReference type="EMBL" id="EPQ20723.1"/>
    </source>
</evidence>
<proteinExistence type="predicted"/>
<reference evidence="1 2" key="1">
    <citation type="journal article" date="2013" name="Nat. Commun.">
        <title>Genome analysis reveals insights into physiology and longevity of the Brandt's bat Myotis brandtii.</title>
        <authorList>
            <person name="Seim I."/>
            <person name="Fang X."/>
            <person name="Xiong Z."/>
            <person name="Lobanov A.V."/>
            <person name="Huang Z."/>
            <person name="Ma S."/>
            <person name="Feng Y."/>
            <person name="Turanov A.A."/>
            <person name="Zhu Y."/>
            <person name="Lenz T.L."/>
            <person name="Gerashchenko M.V."/>
            <person name="Fan D."/>
            <person name="Hee Yim S."/>
            <person name="Yao X."/>
            <person name="Jordan D."/>
            <person name="Xiong Y."/>
            <person name="Ma Y."/>
            <person name="Lyapunov A.N."/>
            <person name="Chen G."/>
            <person name="Kulakova O.I."/>
            <person name="Sun Y."/>
            <person name="Lee S.G."/>
            <person name="Bronson R.T."/>
            <person name="Moskalev A.A."/>
            <person name="Sunyaev S.R."/>
            <person name="Zhang G."/>
            <person name="Krogh A."/>
            <person name="Wang J."/>
            <person name="Gladyshev V.N."/>
        </authorList>
    </citation>
    <scope>NUCLEOTIDE SEQUENCE [LARGE SCALE GENOMIC DNA]</scope>
</reference>
<dbReference type="EMBL" id="KE301890">
    <property type="protein sequence ID" value="EPQ20723.1"/>
    <property type="molecule type" value="Genomic_DNA"/>
</dbReference>
<keyword evidence="2" id="KW-1185">Reference proteome</keyword>